<reference evidence="2 3" key="1">
    <citation type="submission" date="2017-06" db="EMBL/GenBank/DDBJ databases">
        <authorList>
            <person name="Kim H.J."/>
            <person name="Triplett B.A."/>
        </authorList>
    </citation>
    <scope>NUCLEOTIDE SEQUENCE [LARGE SCALE GENOMIC DNA]</scope>
    <source>
        <strain evidence="2 3">B29T1</strain>
    </source>
</reference>
<name>A0A212QYW2_9PROT</name>
<dbReference type="SUPFAM" id="SSF55729">
    <property type="entry name" value="Acyl-CoA N-acyltransferases (Nat)"/>
    <property type="match status" value="1"/>
</dbReference>
<dbReference type="Pfam" id="PF00583">
    <property type="entry name" value="Acetyltransf_1"/>
    <property type="match status" value="1"/>
</dbReference>
<dbReference type="EMBL" id="FYEH01000004">
    <property type="protein sequence ID" value="SNB64909.1"/>
    <property type="molecule type" value="Genomic_DNA"/>
</dbReference>
<dbReference type="OrthoDB" id="7843527at2"/>
<proteinExistence type="predicted"/>
<feature type="domain" description="N-acetyltransferase" evidence="1">
    <location>
        <begin position="22"/>
        <end position="167"/>
    </location>
</feature>
<dbReference type="CDD" id="cd04301">
    <property type="entry name" value="NAT_SF"/>
    <property type="match status" value="1"/>
</dbReference>
<dbReference type="GO" id="GO:0016747">
    <property type="term" value="F:acyltransferase activity, transferring groups other than amino-acyl groups"/>
    <property type="evidence" value="ECO:0007669"/>
    <property type="project" value="InterPro"/>
</dbReference>
<accession>A0A212QYW2</accession>
<evidence type="ECO:0000313" key="3">
    <source>
        <dbReference type="Proteomes" id="UP000197065"/>
    </source>
</evidence>
<dbReference type="InterPro" id="IPR016181">
    <property type="entry name" value="Acyl_CoA_acyltransferase"/>
</dbReference>
<sequence>MAAKFSSSPPVRSSVAILPAAMAIRLLGPADEEAYEAHLRRLSTHDRSLRFCGGDIPATSPLRRDTACLLIGAFVEETLRAVAELHLIPAASRPTGEAAFSVEGGLQGRGIGRMLFTRTLERARDLRLSRVVLICEARNAPMIHLAQEFGARTSYEDGEVTGTIELPAQPASENILRNVVMSIAHPRLALAV</sequence>
<dbReference type="PROSITE" id="PS51186">
    <property type="entry name" value="GNAT"/>
    <property type="match status" value="1"/>
</dbReference>
<keyword evidence="2" id="KW-0808">Transferase</keyword>
<organism evidence="2 3">
    <name type="scientific">Arboricoccus pini</name>
    <dbReference type="NCBI Taxonomy" id="1963835"/>
    <lineage>
        <taxon>Bacteria</taxon>
        <taxon>Pseudomonadati</taxon>
        <taxon>Pseudomonadota</taxon>
        <taxon>Alphaproteobacteria</taxon>
        <taxon>Geminicoccales</taxon>
        <taxon>Geminicoccaceae</taxon>
        <taxon>Arboricoccus</taxon>
    </lineage>
</organism>
<dbReference type="AlphaFoldDB" id="A0A212QYW2"/>
<protein>
    <submittedName>
        <fullName evidence="2">Acetyltransferase (GNAT) family protein</fullName>
    </submittedName>
</protein>
<dbReference type="InterPro" id="IPR000182">
    <property type="entry name" value="GNAT_dom"/>
</dbReference>
<dbReference type="Proteomes" id="UP000197065">
    <property type="component" value="Unassembled WGS sequence"/>
</dbReference>
<dbReference type="Gene3D" id="3.40.630.30">
    <property type="match status" value="1"/>
</dbReference>
<evidence type="ECO:0000259" key="1">
    <source>
        <dbReference type="PROSITE" id="PS51186"/>
    </source>
</evidence>
<dbReference type="RefSeq" id="WP_088560946.1">
    <property type="nucleotide sequence ID" value="NZ_FYEH01000004.1"/>
</dbReference>
<evidence type="ECO:0000313" key="2">
    <source>
        <dbReference type="EMBL" id="SNB64909.1"/>
    </source>
</evidence>
<keyword evidence="3" id="KW-1185">Reference proteome</keyword>
<gene>
    <name evidence="2" type="ORF">SAMN07250955_104161</name>
</gene>